<accession>A0ABN2DP88</accession>
<dbReference type="EMBL" id="BAAAPH010000014">
    <property type="protein sequence ID" value="GAA1582361.1"/>
    <property type="molecule type" value="Genomic_DNA"/>
</dbReference>
<dbReference type="Proteomes" id="UP001501705">
    <property type="component" value="Unassembled WGS sequence"/>
</dbReference>
<feature type="domain" description="Polysaccharide pyruvyl transferase" evidence="1">
    <location>
        <begin position="13"/>
        <end position="329"/>
    </location>
</feature>
<dbReference type="InterPro" id="IPR007345">
    <property type="entry name" value="Polysacch_pyruvyl_Trfase"/>
</dbReference>
<evidence type="ECO:0000313" key="3">
    <source>
        <dbReference type="Proteomes" id="UP001501705"/>
    </source>
</evidence>
<evidence type="ECO:0000259" key="1">
    <source>
        <dbReference type="Pfam" id="PF04230"/>
    </source>
</evidence>
<gene>
    <name evidence="2" type="ORF">GCM10009804_43630</name>
</gene>
<name>A0ABN2DP88_9ACTN</name>
<dbReference type="RefSeq" id="WP_344235650.1">
    <property type="nucleotide sequence ID" value="NZ_BAAAPH010000014.1"/>
</dbReference>
<comment type="caution">
    <text evidence="2">The sequence shown here is derived from an EMBL/GenBank/DDBJ whole genome shotgun (WGS) entry which is preliminary data.</text>
</comment>
<sequence length="406" mass="44837">MKVGLYGRLGGGNIGNDAMLDTVLEYLRNEQPQAVLDFMCEGPEEITARYGVPAVQLHWMQSRKPVQSRLAQKALTLLRIPPAAVIDTWRTARWVRQHDVVMIPGAGVLEATLPERPWELPYSMLVMALSGRLFGVRTGLVCVGGSRVRERAIRVLLRTAARVVDYRSFRDEYSLGVGRETGVAAPQDKAYADLAFGLPVPSDPLPEPKSVGVGVMAYYGSPSDRPRAEEIHARYVDQMKQFVRLLVESGRSVRLLIGDRLDEGVADAIVADARTYWTGPGEPPVSYQPFTSFEELMQRVASVQTVVALRYHCVVAGLTVGHPTLALSYGGKHDALMAQMGLADFVQDVKALDVERLVEQVAALEADEDSIVKTLGERSAECRTRLDEQFKDLTAALFSQVTRSRR</sequence>
<dbReference type="GO" id="GO:0016740">
    <property type="term" value="F:transferase activity"/>
    <property type="evidence" value="ECO:0007669"/>
    <property type="project" value="UniProtKB-KW"/>
</dbReference>
<dbReference type="PANTHER" id="PTHR36836:SF1">
    <property type="entry name" value="COLANIC ACID BIOSYNTHESIS PROTEIN WCAK"/>
    <property type="match status" value="1"/>
</dbReference>
<keyword evidence="2" id="KW-0808">Transferase</keyword>
<keyword evidence="3" id="KW-1185">Reference proteome</keyword>
<dbReference type="Pfam" id="PF04230">
    <property type="entry name" value="PS_pyruv_trans"/>
    <property type="match status" value="1"/>
</dbReference>
<evidence type="ECO:0000313" key="2">
    <source>
        <dbReference type="EMBL" id="GAA1582361.1"/>
    </source>
</evidence>
<dbReference type="PANTHER" id="PTHR36836">
    <property type="entry name" value="COLANIC ACID BIOSYNTHESIS PROTEIN WCAK"/>
    <property type="match status" value="1"/>
</dbReference>
<protein>
    <submittedName>
        <fullName evidence="2">Polysaccharide pyruvyl transferase family protein</fullName>
    </submittedName>
</protein>
<reference evidence="2 3" key="1">
    <citation type="journal article" date="2019" name="Int. J. Syst. Evol. Microbiol.">
        <title>The Global Catalogue of Microorganisms (GCM) 10K type strain sequencing project: providing services to taxonomists for standard genome sequencing and annotation.</title>
        <authorList>
            <consortium name="The Broad Institute Genomics Platform"/>
            <consortium name="The Broad Institute Genome Sequencing Center for Infectious Disease"/>
            <person name="Wu L."/>
            <person name="Ma J."/>
        </authorList>
    </citation>
    <scope>NUCLEOTIDE SEQUENCE [LARGE SCALE GENOMIC DNA]</scope>
    <source>
        <strain evidence="2 3">JCM 15572</strain>
    </source>
</reference>
<organism evidence="2 3">
    <name type="scientific">Kribbella hippodromi</name>
    <dbReference type="NCBI Taxonomy" id="434347"/>
    <lineage>
        <taxon>Bacteria</taxon>
        <taxon>Bacillati</taxon>
        <taxon>Actinomycetota</taxon>
        <taxon>Actinomycetes</taxon>
        <taxon>Propionibacteriales</taxon>
        <taxon>Kribbellaceae</taxon>
        <taxon>Kribbella</taxon>
    </lineage>
</organism>
<proteinExistence type="predicted"/>